<dbReference type="Proteomes" id="UP000887576">
    <property type="component" value="Unplaced"/>
</dbReference>
<evidence type="ECO:0000313" key="1">
    <source>
        <dbReference type="Proteomes" id="UP000887576"/>
    </source>
</evidence>
<sequence length="445" mass="49929">MNQLSTNVNTSGGMVLASLFSLQQQLLNSTVTNATRSSFIVNEAVPAKSQFIPVFELVLGTITYVVIIAMTVIGNILVVIAVFSYRPLKKVQNYFLVSLAASDLAVAIVVMPLHVVKFLANGKWLLGVTMCQLFTTMDILLCTASILNLCAIALDRYFAIHDPINYAQKRTLKLVCSSILAVWLLSAVISVPPMLGWNDWTSDELVENCELTTEKAFVIFSASGSFFVPLAVMIIVYLKIFISARQRIRTNRGRSALMKIQKSVPRDSRKIKKNREIGKNGSGKFLVERTPLVGDTYSNITNGKESSGDHQNSDETPTTRFSITEKTKESSEQLTTTVLRTKEKISVAKEKRAAKTIAVIIFVFTFCWLPFFCEYLITPFCESCVLHPKVHQAFVWLGYINSSLNPFLYGILNLEFRRAFRKILCPKSFHANRRHSTTIKRPIVR</sequence>
<protein>
    <submittedName>
        <fullName evidence="2">G-protein coupled receptors family 1 profile domain-containing protein</fullName>
    </submittedName>
</protein>
<proteinExistence type="predicted"/>
<reference evidence="2" key="1">
    <citation type="submission" date="2022-11" db="UniProtKB">
        <authorList>
            <consortium name="WormBaseParasite"/>
        </authorList>
    </citation>
    <scope>IDENTIFICATION</scope>
</reference>
<dbReference type="WBParaSite" id="JU765_v2.g7350.t1">
    <property type="protein sequence ID" value="JU765_v2.g7350.t1"/>
    <property type="gene ID" value="JU765_v2.g7350"/>
</dbReference>
<evidence type="ECO:0000313" key="2">
    <source>
        <dbReference type="WBParaSite" id="JU765_v2.g7350.t1"/>
    </source>
</evidence>
<name>A0AC34RIY3_9BILA</name>
<accession>A0AC34RIY3</accession>
<organism evidence="1 2">
    <name type="scientific">Panagrolaimus sp. JU765</name>
    <dbReference type="NCBI Taxonomy" id="591449"/>
    <lineage>
        <taxon>Eukaryota</taxon>
        <taxon>Metazoa</taxon>
        <taxon>Ecdysozoa</taxon>
        <taxon>Nematoda</taxon>
        <taxon>Chromadorea</taxon>
        <taxon>Rhabditida</taxon>
        <taxon>Tylenchina</taxon>
        <taxon>Panagrolaimomorpha</taxon>
        <taxon>Panagrolaimoidea</taxon>
        <taxon>Panagrolaimidae</taxon>
        <taxon>Panagrolaimus</taxon>
    </lineage>
</organism>